<dbReference type="Pfam" id="PF01145">
    <property type="entry name" value="Band_7"/>
    <property type="match status" value="1"/>
</dbReference>
<gene>
    <name evidence="6" type="ORF">WI372_14035</name>
</gene>
<accession>A0ABU9EBJ8</accession>
<keyword evidence="4" id="KW-0812">Transmembrane</keyword>
<dbReference type="InterPro" id="IPR001107">
    <property type="entry name" value="Band_7"/>
</dbReference>
<reference evidence="6 7" key="1">
    <citation type="submission" date="2024-02" db="EMBL/GenBank/DDBJ databases">
        <title>A novel Gemmatimonadota bacterium.</title>
        <authorList>
            <person name="Du Z.-J."/>
            <person name="Ye Y.-Q."/>
        </authorList>
    </citation>
    <scope>NUCLEOTIDE SEQUENCE [LARGE SCALE GENOMIC DNA]</scope>
    <source>
        <strain evidence="6 7">DH-20</strain>
    </source>
</reference>
<keyword evidence="4" id="KW-0472">Membrane</keyword>
<dbReference type="PANTHER" id="PTHR10264:SF19">
    <property type="entry name" value="AT06885P-RELATED"/>
    <property type="match status" value="1"/>
</dbReference>
<dbReference type="PRINTS" id="PR00721">
    <property type="entry name" value="STOMATIN"/>
</dbReference>
<keyword evidence="7" id="KW-1185">Reference proteome</keyword>
<feature type="compositionally biased region" description="Basic and acidic residues" evidence="3">
    <location>
        <begin position="297"/>
        <end position="319"/>
    </location>
</feature>
<dbReference type="Gene3D" id="3.30.479.30">
    <property type="entry name" value="Band 7 domain"/>
    <property type="match status" value="1"/>
</dbReference>
<name>A0ABU9EBJ8_9BACT</name>
<dbReference type="EMBL" id="JBBHLI010000009">
    <property type="protein sequence ID" value="MEK9502107.1"/>
    <property type="molecule type" value="Genomic_DNA"/>
</dbReference>
<evidence type="ECO:0000256" key="2">
    <source>
        <dbReference type="ARBA" id="ARBA00008164"/>
    </source>
</evidence>
<evidence type="ECO:0000256" key="1">
    <source>
        <dbReference type="ARBA" id="ARBA00004167"/>
    </source>
</evidence>
<dbReference type="Gene3D" id="6.10.250.2090">
    <property type="match status" value="1"/>
</dbReference>
<comment type="similarity">
    <text evidence="2">Belongs to the band 7/mec-2 family.</text>
</comment>
<comment type="caution">
    <text evidence="6">The sequence shown here is derived from an EMBL/GenBank/DDBJ whole genome shotgun (WGS) entry which is preliminary data.</text>
</comment>
<dbReference type="Proteomes" id="UP001484239">
    <property type="component" value="Unassembled WGS sequence"/>
</dbReference>
<dbReference type="InterPro" id="IPR043202">
    <property type="entry name" value="Band-7_stomatin-like"/>
</dbReference>
<dbReference type="SUPFAM" id="SSF117892">
    <property type="entry name" value="Band 7/SPFH domain"/>
    <property type="match status" value="1"/>
</dbReference>
<evidence type="ECO:0000313" key="7">
    <source>
        <dbReference type="Proteomes" id="UP001484239"/>
    </source>
</evidence>
<dbReference type="InterPro" id="IPR001972">
    <property type="entry name" value="Stomatin_HflK_fam"/>
</dbReference>
<evidence type="ECO:0000256" key="4">
    <source>
        <dbReference type="SAM" id="Phobius"/>
    </source>
</evidence>
<evidence type="ECO:0000259" key="5">
    <source>
        <dbReference type="SMART" id="SM00244"/>
    </source>
</evidence>
<keyword evidence="4" id="KW-1133">Transmembrane helix</keyword>
<dbReference type="PANTHER" id="PTHR10264">
    <property type="entry name" value="BAND 7 PROTEIN-RELATED"/>
    <property type="match status" value="1"/>
</dbReference>
<feature type="region of interest" description="Disordered" evidence="3">
    <location>
        <begin position="254"/>
        <end position="319"/>
    </location>
</feature>
<evidence type="ECO:0000256" key="3">
    <source>
        <dbReference type="SAM" id="MobiDB-lite"/>
    </source>
</evidence>
<feature type="transmembrane region" description="Helical" evidence="4">
    <location>
        <begin position="6"/>
        <end position="26"/>
    </location>
</feature>
<proteinExistence type="inferred from homology"/>
<sequence>MDLGTLLIPAGVLGVVTVLSSLRLLYEYQRGVVFRLGKLVRARGPGLIWLLPFGIERMRKMDLRIVALDIPPQDTITKDNVSVTVNAVVYFRVADPSKAVVEIEDYYFATSQLAQTTLRSVIGQSELDELLADRDRINDVVRTIIDQGTDSWGVEVTSVEIKDIGLPQEMKRAMARQAEAERERRAKVISADGEYQASAKLALAADVIRAHPAALQLRFLQTVVEIAAENNSTTLFPIPIDMFAPFLEKATGVKRGGFPSSDEGEGEGGSPRLALPDGAAREELAEAARAALGLGETPRREKEPVAGEPPRVDDGATED</sequence>
<evidence type="ECO:0000313" key="6">
    <source>
        <dbReference type="EMBL" id="MEK9502107.1"/>
    </source>
</evidence>
<feature type="compositionally biased region" description="Low complexity" evidence="3">
    <location>
        <begin position="287"/>
        <end position="296"/>
    </location>
</feature>
<dbReference type="SMART" id="SM00244">
    <property type="entry name" value="PHB"/>
    <property type="match status" value="1"/>
</dbReference>
<dbReference type="CDD" id="cd08826">
    <property type="entry name" value="SPFH_eoslipins_u1"/>
    <property type="match status" value="1"/>
</dbReference>
<comment type="subcellular location">
    <subcellularLocation>
        <location evidence="1">Membrane</location>
        <topology evidence="1">Single-pass membrane protein</topology>
    </subcellularLocation>
</comment>
<dbReference type="RefSeq" id="WP_405276711.1">
    <property type="nucleotide sequence ID" value="NZ_JBBHLI010000009.1"/>
</dbReference>
<organism evidence="6 7">
    <name type="scientific">Gaopeijia maritima</name>
    <dbReference type="NCBI Taxonomy" id="3119007"/>
    <lineage>
        <taxon>Bacteria</taxon>
        <taxon>Pseudomonadati</taxon>
        <taxon>Gemmatimonadota</taxon>
        <taxon>Longimicrobiia</taxon>
        <taxon>Gaopeijiales</taxon>
        <taxon>Gaopeijiaceae</taxon>
        <taxon>Gaopeijia</taxon>
    </lineage>
</organism>
<dbReference type="InterPro" id="IPR036013">
    <property type="entry name" value="Band_7/SPFH_dom_sf"/>
</dbReference>
<protein>
    <submittedName>
        <fullName evidence="6">Slipin family protein</fullName>
    </submittedName>
</protein>
<feature type="domain" description="Band 7" evidence="5">
    <location>
        <begin position="20"/>
        <end position="178"/>
    </location>
</feature>